<proteinExistence type="predicted"/>
<dbReference type="Gene3D" id="1.25.10.10">
    <property type="entry name" value="Leucine-rich Repeat Variant"/>
    <property type="match status" value="1"/>
</dbReference>
<feature type="region of interest" description="Disordered" evidence="1">
    <location>
        <begin position="370"/>
        <end position="397"/>
    </location>
</feature>
<gene>
    <name evidence="2" type="ORF">KI387_043054</name>
</gene>
<name>A0AA38F7T4_TAXCH</name>
<dbReference type="PANTHER" id="PTHR35834">
    <property type="entry name" value="ARMADILLO-TYPE FOLD PROTEIN-RELATED"/>
    <property type="match status" value="1"/>
</dbReference>
<dbReference type="InterPro" id="IPR011989">
    <property type="entry name" value="ARM-like"/>
</dbReference>
<dbReference type="OMA" id="QAHPTHK"/>
<dbReference type="SUPFAM" id="SSF48371">
    <property type="entry name" value="ARM repeat"/>
    <property type="match status" value="1"/>
</dbReference>
<dbReference type="AlphaFoldDB" id="A0AA38F7T4"/>
<evidence type="ECO:0000256" key="1">
    <source>
        <dbReference type="SAM" id="MobiDB-lite"/>
    </source>
</evidence>
<dbReference type="InterPro" id="IPR016024">
    <property type="entry name" value="ARM-type_fold"/>
</dbReference>
<accession>A0AA38F7T4</accession>
<dbReference type="Proteomes" id="UP000824469">
    <property type="component" value="Unassembled WGS sequence"/>
</dbReference>
<dbReference type="EMBL" id="JAHRHJ020003420">
    <property type="protein sequence ID" value="KAH9291760.1"/>
    <property type="molecule type" value="Genomic_DNA"/>
</dbReference>
<keyword evidence="3" id="KW-1185">Reference proteome</keyword>
<protein>
    <submittedName>
        <fullName evidence="2">Uncharacterized protein</fullName>
    </submittedName>
</protein>
<comment type="caution">
    <text evidence="2">The sequence shown here is derived from an EMBL/GenBank/DDBJ whole genome shotgun (WGS) entry which is preliminary data.</text>
</comment>
<dbReference type="PANTHER" id="PTHR35834:SF2">
    <property type="entry name" value="ATAXIN-10 DOMAIN-CONTAINING PROTEIN"/>
    <property type="match status" value="1"/>
</dbReference>
<feature type="region of interest" description="Disordered" evidence="1">
    <location>
        <begin position="322"/>
        <end position="342"/>
    </location>
</feature>
<sequence length="467" mass="51542">MSEGDVSEDVLSMVKALKEASYDLPKNAKNVENMVEALKRMEKSKSGALKEPKLRRKLVSLCNLMEPQLERARKLANRRGLKYYISRAKGKVLGNDISNVAVTMESEIQSWLDRQNMEHLVKLLDSQGCKEEELVEALGGFEARVKQGYNPELQDVILSLRVFDSLTCLLSRPLPLSWSPRVQKEAAFALAALVHFNKDVFVSQIIMSGVVDSLLSTVAIDCDLSIGDADSDLSIAAVSVIGSLVAAGKGAVVDEIHGRGGVKKMVGLLEDKREEMRLVAMECVFEMAYYGRKEAIEAMLEEDVVGKLAHLQHSQAGGDLIDLPMHFPRKDSSSSTSSSLSLHQVSNSHPLTCITSPQKDPEECLGKLMEDESENGGNSMQASTSQRTESSLESGNEEHHYSAVEEYWQEHPFASAVSRFAIQLEIGQGLRQREKRALKQEILKQVRKAVPSDAEVATIFAEVLWGP</sequence>
<reference evidence="2 3" key="1">
    <citation type="journal article" date="2021" name="Nat. Plants">
        <title>The Taxus genome provides insights into paclitaxel biosynthesis.</title>
        <authorList>
            <person name="Xiong X."/>
            <person name="Gou J."/>
            <person name="Liao Q."/>
            <person name="Li Y."/>
            <person name="Zhou Q."/>
            <person name="Bi G."/>
            <person name="Li C."/>
            <person name="Du R."/>
            <person name="Wang X."/>
            <person name="Sun T."/>
            <person name="Guo L."/>
            <person name="Liang H."/>
            <person name="Lu P."/>
            <person name="Wu Y."/>
            <person name="Zhang Z."/>
            <person name="Ro D.K."/>
            <person name="Shang Y."/>
            <person name="Huang S."/>
            <person name="Yan J."/>
        </authorList>
    </citation>
    <scope>NUCLEOTIDE SEQUENCE [LARGE SCALE GENOMIC DNA]</scope>
    <source>
        <strain evidence="2">Ta-2019</strain>
    </source>
</reference>
<organism evidence="2 3">
    <name type="scientific">Taxus chinensis</name>
    <name type="common">Chinese yew</name>
    <name type="synonym">Taxus wallichiana var. chinensis</name>
    <dbReference type="NCBI Taxonomy" id="29808"/>
    <lineage>
        <taxon>Eukaryota</taxon>
        <taxon>Viridiplantae</taxon>
        <taxon>Streptophyta</taxon>
        <taxon>Embryophyta</taxon>
        <taxon>Tracheophyta</taxon>
        <taxon>Spermatophyta</taxon>
        <taxon>Pinopsida</taxon>
        <taxon>Pinidae</taxon>
        <taxon>Conifers II</taxon>
        <taxon>Cupressales</taxon>
        <taxon>Taxaceae</taxon>
        <taxon>Taxus</taxon>
    </lineage>
</organism>
<evidence type="ECO:0000313" key="3">
    <source>
        <dbReference type="Proteomes" id="UP000824469"/>
    </source>
</evidence>
<feature type="compositionally biased region" description="Polar residues" evidence="1">
    <location>
        <begin position="375"/>
        <end position="394"/>
    </location>
</feature>
<evidence type="ECO:0000313" key="2">
    <source>
        <dbReference type="EMBL" id="KAH9291760.1"/>
    </source>
</evidence>
<feature type="compositionally biased region" description="Low complexity" evidence="1">
    <location>
        <begin position="333"/>
        <end position="342"/>
    </location>
</feature>